<name>A0A6J2T8B6_DROLE</name>
<feature type="region of interest" description="Disordered" evidence="10">
    <location>
        <begin position="538"/>
        <end position="597"/>
    </location>
</feature>
<dbReference type="Pfam" id="PF00459">
    <property type="entry name" value="Inositol_P"/>
    <property type="match status" value="1"/>
</dbReference>
<feature type="compositionally biased region" description="Basic and acidic residues" evidence="10">
    <location>
        <begin position="187"/>
        <end position="201"/>
    </location>
</feature>
<dbReference type="GO" id="GO:0008934">
    <property type="term" value="F:inositol monophosphate 1-phosphatase activity"/>
    <property type="evidence" value="ECO:0007669"/>
    <property type="project" value="InterPro"/>
</dbReference>
<feature type="region of interest" description="Disordered" evidence="10">
    <location>
        <begin position="1"/>
        <end position="134"/>
    </location>
</feature>
<accession>A0A6J2T8B6</accession>
<dbReference type="InterPro" id="IPR000760">
    <property type="entry name" value="Inositol_monophosphatase-like"/>
</dbReference>
<dbReference type="GO" id="GO:0046854">
    <property type="term" value="P:phosphatidylinositol phosphate biosynthetic process"/>
    <property type="evidence" value="ECO:0007669"/>
    <property type="project" value="InterPro"/>
</dbReference>
<feature type="compositionally biased region" description="Basic and acidic residues" evidence="10">
    <location>
        <begin position="114"/>
        <end position="134"/>
    </location>
</feature>
<dbReference type="FunFam" id="3.40.190.80:FF:000002">
    <property type="entry name" value="Inositol-1-monophosphatase"/>
    <property type="match status" value="1"/>
</dbReference>
<evidence type="ECO:0000256" key="6">
    <source>
        <dbReference type="ARBA" id="ARBA00022723"/>
    </source>
</evidence>
<feature type="compositionally biased region" description="Polar residues" evidence="10">
    <location>
        <begin position="571"/>
        <end position="597"/>
    </location>
</feature>
<dbReference type="RefSeq" id="XP_030372234.1">
    <property type="nucleotide sequence ID" value="XM_030516374.1"/>
</dbReference>
<evidence type="ECO:0000256" key="7">
    <source>
        <dbReference type="ARBA" id="ARBA00022801"/>
    </source>
</evidence>
<evidence type="ECO:0000313" key="12">
    <source>
        <dbReference type="RefSeq" id="XP_030372234.1"/>
    </source>
</evidence>
<feature type="compositionally biased region" description="Basic and acidic residues" evidence="10">
    <location>
        <begin position="30"/>
        <end position="53"/>
    </location>
</feature>
<feature type="compositionally biased region" description="Polar residues" evidence="10">
    <location>
        <begin position="99"/>
        <end position="108"/>
    </location>
</feature>
<dbReference type="CDD" id="cd01639">
    <property type="entry name" value="IMPase"/>
    <property type="match status" value="1"/>
</dbReference>
<dbReference type="PROSITE" id="PS00629">
    <property type="entry name" value="IMP_1"/>
    <property type="match status" value="1"/>
</dbReference>
<dbReference type="InterPro" id="IPR033942">
    <property type="entry name" value="IMPase"/>
</dbReference>
<sequence length="597" mass="66504">MEDDKKKKDEERKDLYSETPSMENPARSYGLEDEKANQQDPRVAEIRRSEKSISHASPKLSKMKVHESKSQEKLTKPKPSRPPDIDKTKSEESKASDSFPESRNSLLSNPARDYGLEEGRATRQDPRVAAIRHSDPKILKRATESSVNVARNFGLEDKEANQEDPRVNAMRPSLMKEPTPKAHQKIVKSDIQRRDSKKSDHGATQNRLQVTSANSVGPSSSKNTNTDASYDATKMYNDKTTNTSRDSNGMLCVYECPIQEKKVEDEKKMALDLDECFEVAINVIKRAGEVALTANKGRLEYTTKQHEHDLVTRTDTEVEAMIIEAIHKKYPDHKFIGEEHITSTDNAIVVLSDEPTWVIDPIDGTMNYVHHFPYYCISVALLVEKKTEIGIILSPAMGQCYTARRGMGAHLNGEPITTSGQTNLKQAMILQEYCPGMNEARTLAVIENARRLITKAHALRSVGSSAMDLAMVASGVADAFYFFGLHIWDIAAGILLVTEAGGVVMDPAGGPIDLMSRRVLAASTKKLALELISQIQQDYPSPRDDQDRSANADECCQQSRKQTNKKDFHSQTEFSDSSGVSDNDQKTKTNQPTPSHH</sequence>
<dbReference type="EC" id="3.1.3.25" evidence="5"/>
<dbReference type="OrthoDB" id="10254945at2759"/>
<gene>
    <name evidence="12" type="primary">LOC115622433</name>
</gene>
<protein>
    <recommendedName>
        <fullName evidence="5">inositol-phosphate phosphatase</fullName>
        <ecNumber evidence="5">3.1.3.25</ecNumber>
    </recommendedName>
</protein>
<dbReference type="PANTHER" id="PTHR20854">
    <property type="entry name" value="INOSITOL MONOPHOSPHATASE"/>
    <property type="match status" value="1"/>
</dbReference>
<proteinExistence type="inferred from homology"/>
<evidence type="ECO:0000256" key="2">
    <source>
        <dbReference type="ARBA" id="ARBA00001946"/>
    </source>
</evidence>
<comment type="pathway">
    <text evidence="3">Polyol metabolism; myo-inositol biosynthesis; myo-inositol from D-glucose 6-phosphate: step 2/2.</text>
</comment>
<dbReference type="PROSITE" id="PS00630">
    <property type="entry name" value="IMP_2"/>
    <property type="match status" value="1"/>
</dbReference>
<keyword evidence="7" id="KW-0378">Hydrolase</keyword>
<dbReference type="Proteomes" id="UP000504634">
    <property type="component" value="Unplaced"/>
</dbReference>
<comment type="cofactor">
    <cofactor evidence="2 9">
        <name>Mg(2+)</name>
        <dbReference type="ChEBI" id="CHEBI:18420"/>
    </cofactor>
</comment>
<feature type="binding site" evidence="9">
    <location>
        <position position="363"/>
    </location>
    <ligand>
        <name>Mg(2+)</name>
        <dbReference type="ChEBI" id="CHEBI:18420"/>
        <label>1</label>
        <note>catalytic</note>
    </ligand>
</feature>
<feature type="compositionally biased region" description="Basic and acidic residues" evidence="10">
    <location>
        <begin position="541"/>
        <end position="551"/>
    </location>
</feature>
<dbReference type="Gene3D" id="3.40.190.80">
    <property type="match status" value="1"/>
</dbReference>
<dbReference type="SUPFAM" id="SSF56655">
    <property type="entry name" value="Carbohydrate phosphatase"/>
    <property type="match status" value="1"/>
</dbReference>
<dbReference type="InterPro" id="IPR020550">
    <property type="entry name" value="Inositol_monophosphatase_CS"/>
</dbReference>
<evidence type="ECO:0000256" key="8">
    <source>
        <dbReference type="ARBA" id="ARBA00022842"/>
    </source>
</evidence>
<dbReference type="PRINTS" id="PR00377">
    <property type="entry name" value="IMPHPHTASES"/>
</dbReference>
<feature type="compositionally biased region" description="Polar residues" evidence="10">
    <location>
        <begin position="202"/>
        <end position="228"/>
    </location>
</feature>
<feature type="compositionally biased region" description="Basic and acidic residues" evidence="10">
    <location>
        <begin position="1"/>
        <end position="16"/>
    </location>
</feature>
<evidence type="ECO:0000256" key="4">
    <source>
        <dbReference type="ARBA" id="ARBA00009759"/>
    </source>
</evidence>
<dbReference type="PANTHER" id="PTHR20854:SF4">
    <property type="entry name" value="INOSITOL-1-MONOPHOSPHATASE-RELATED"/>
    <property type="match status" value="1"/>
</dbReference>
<feature type="binding site" evidence="9">
    <location>
        <position position="362"/>
    </location>
    <ligand>
        <name>Mg(2+)</name>
        <dbReference type="ChEBI" id="CHEBI:18420"/>
        <label>1</label>
        <note>catalytic</note>
    </ligand>
</feature>
<dbReference type="GO" id="GO:0007165">
    <property type="term" value="P:signal transduction"/>
    <property type="evidence" value="ECO:0007669"/>
    <property type="project" value="TreeGrafter"/>
</dbReference>
<keyword evidence="8 9" id="KW-0460">Magnesium</keyword>
<dbReference type="InterPro" id="IPR020583">
    <property type="entry name" value="Inositol_monoP_metal-BS"/>
</dbReference>
<feature type="compositionally biased region" description="Basic and acidic residues" evidence="10">
    <location>
        <begin position="154"/>
        <end position="166"/>
    </location>
</feature>
<evidence type="ECO:0000256" key="9">
    <source>
        <dbReference type="PIRSR" id="PIRSR600760-2"/>
    </source>
</evidence>
<keyword evidence="11" id="KW-1185">Reference proteome</keyword>
<organism evidence="11 12">
    <name type="scientific">Drosophila lebanonensis</name>
    <name type="common">Fruit fly</name>
    <name type="synonym">Scaptodrosophila lebanonensis</name>
    <dbReference type="NCBI Taxonomy" id="7225"/>
    <lineage>
        <taxon>Eukaryota</taxon>
        <taxon>Metazoa</taxon>
        <taxon>Ecdysozoa</taxon>
        <taxon>Arthropoda</taxon>
        <taxon>Hexapoda</taxon>
        <taxon>Insecta</taxon>
        <taxon>Pterygota</taxon>
        <taxon>Neoptera</taxon>
        <taxon>Endopterygota</taxon>
        <taxon>Diptera</taxon>
        <taxon>Brachycera</taxon>
        <taxon>Muscomorpha</taxon>
        <taxon>Ephydroidea</taxon>
        <taxon>Drosophilidae</taxon>
        <taxon>Scaptodrosophila</taxon>
    </lineage>
</organism>
<dbReference type="Gene3D" id="3.30.540.10">
    <property type="entry name" value="Fructose-1,6-Bisphosphatase, subunit A, domain 1"/>
    <property type="match status" value="1"/>
</dbReference>
<evidence type="ECO:0000256" key="10">
    <source>
        <dbReference type="SAM" id="MobiDB-lite"/>
    </source>
</evidence>
<dbReference type="FunFam" id="3.30.540.10:FF:000004">
    <property type="entry name" value="Inositol-1-monophosphatase"/>
    <property type="match status" value="1"/>
</dbReference>
<evidence type="ECO:0000256" key="5">
    <source>
        <dbReference type="ARBA" id="ARBA00013106"/>
    </source>
</evidence>
<dbReference type="GO" id="GO:0046872">
    <property type="term" value="F:metal ion binding"/>
    <property type="evidence" value="ECO:0007669"/>
    <property type="project" value="UniProtKB-KW"/>
</dbReference>
<dbReference type="PRINTS" id="PR00378">
    <property type="entry name" value="LIIMPHPHTASE"/>
</dbReference>
<feature type="binding site" evidence="9">
    <location>
        <position position="360"/>
    </location>
    <ligand>
        <name>Mg(2+)</name>
        <dbReference type="ChEBI" id="CHEBI:18420"/>
        <label>1</label>
        <note>catalytic</note>
    </ligand>
</feature>
<comment type="catalytic activity">
    <reaction evidence="1">
        <text>a myo-inositol phosphate + H2O = myo-inositol + phosphate</text>
        <dbReference type="Rhea" id="RHEA:24056"/>
        <dbReference type="ChEBI" id="CHEBI:15377"/>
        <dbReference type="ChEBI" id="CHEBI:17268"/>
        <dbReference type="ChEBI" id="CHEBI:43474"/>
        <dbReference type="ChEBI" id="CHEBI:84139"/>
        <dbReference type="EC" id="3.1.3.25"/>
    </reaction>
</comment>
<dbReference type="InterPro" id="IPR020552">
    <property type="entry name" value="Inositol_monoPase_Li-sen"/>
</dbReference>
<evidence type="ECO:0000313" key="11">
    <source>
        <dbReference type="Proteomes" id="UP000504634"/>
    </source>
</evidence>
<dbReference type="GO" id="GO:0006021">
    <property type="term" value="P:inositol biosynthetic process"/>
    <property type="evidence" value="ECO:0007669"/>
    <property type="project" value="UniProtKB-UniPathway"/>
</dbReference>
<feature type="binding site" evidence="9">
    <location>
        <position position="489"/>
    </location>
    <ligand>
        <name>Mg(2+)</name>
        <dbReference type="ChEBI" id="CHEBI:18420"/>
        <label>1</label>
        <note>catalytic</note>
    </ligand>
</feature>
<keyword evidence="6 9" id="KW-0479">Metal-binding</keyword>
<reference evidence="12" key="1">
    <citation type="submission" date="2025-08" db="UniProtKB">
        <authorList>
            <consortium name="RefSeq"/>
        </authorList>
    </citation>
    <scope>IDENTIFICATION</scope>
    <source>
        <strain evidence="12">11010-0011.00</strain>
        <tissue evidence="12">Whole body</tissue>
    </source>
</reference>
<comment type="similarity">
    <text evidence="4">Belongs to the inositol monophosphatase superfamily.</text>
</comment>
<dbReference type="UniPathway" id="UPA00823">
    <property type="reaction ID" value="UER00788"/>
</dbReference>
<feature type="compositionally biased region" description="Basic and acidic residues" evidence="10">
    <location>
        <begin position="64"/>
        <end position="95"/>
    </location>
</feature>
<evidence type="ECO:0000256" key="3">
    <source>
        <dbReference type="ARBA" id="ARBA00005152"/>
    </source>
</evidence>
<feature type="region of interest" description="Disordered" evidence="10">
    <location>
        <begin position="153"/>
        <end position="229"/>
    </location>
</feature>
<feature type="binding site" evidence="9">
    <location>
        <position position="338"/>
    </location>
    <ligand>
        <name>Mg(2+)</name>
        <dbReference type="ChEBI" id="CHEBI:18420"/>
        <label>1</label>
        <note>catalytic</note>
    </ligand>
</feature>
<dbReference type="GeneID" id="115622433"/>
<evidence type="ECO:0000256" key="1">
    <source>
        <dbReference type="ARBA" id="ARBA00001033"/>
    </source>
</evidence>
<dbReference type="AlphaFoldDB" id="A0A6J2T8B6"/>